<keyword evidence="4" id="KW-1185">Reference proteome</keyword>
<evidence type="ECO:0000313" key="3">
    <source>
        <dbReference type="EMBL" id="QDT52968.1"/>
    </source>
</evidence>
<dbReference type="AlphaFoldDB" id="A0A517SA19"/>
<dbReference type="OrthoDB" id="251278at2"/>
<feature type="region of interest" description="Disordered" evidence="1">
    <location>
        <begin position="189"/>
        <end position="226"/>
    </location>
</feature>
<feature type="signal peptide" evidence="2">
    <location>
        <begin position="1"/>
        <end position="39"/>
    </location>
</feature>
<gene>
    <name evidence="3" type="ORF">Pan44_09820</name>
</gene>
<feature type="region of interest" description="Disordered" evidence="1">
    <location>
        <begin position="357"/>
        <end position="395"/>
    </location>
</feature>
<dbReference type="RefSeq" id="WP_145027775.1">
    <property type="nucleotide sequence ID" value="NZ_CP036271.1"/>
</dbReference>
<name>A0A517SA19_9PLAN</name>
<feature type="region of interest" description="Disordered" evidence="1">
    <location>
        <begin position="409"/>
        <end position="432"/>
    </location>
</feature>
<evidence type="ECO:0000256" key="2">
    <source>
        <dbReference type="SAM" id="SignalP"/>
    </source>
</evidence>
<evidence type="ECO:0000313" key="4">
    <source>
        <dbReference type="Proteomes" id="UP000315700"/>
    </source>
</evidence>
<dbReference type="KEGG" id="ccos:Pan44_09820"/>
<sequence precursor="true">MNPPIARIPGPVRRNRRRIGLAALLAGTSLSLSMPAAMATDPLALMRAAGIDSEALDAAPATAGTGPSLVEKRIEPPAEFAGEDGVLALLDGRVVFGKITPAPGGYLVKRTGAPDEMIPTFLVQTASDSLTGCYENLRDAIRTPRPDDHLELAQWCIRQRLLNEAKTELLAVLKLDPNRREARDLMVKLEEATSPRPRNRQSEAAPARTGDGFLDSSGRTTEGLGPENTSLFVRRIQPILVSKCGNAACHGGNLGGEFHVANIRRASSSGRMTTLENLRQVMSLVDHSNPADTRLLSALSSPAHASVFAGTGGEVQRAKIEEWIVGAADDIGLRPDAPVIAAGAPVWTPETIELASAKRTVPAEGPSRGNDSARSVRSREAPRLQRAETPPMLKKVSDDALLEETILKQERPDPFDPEEFNRMVHAQVGDRR</sequence>
<evidence type="ECO:0000256" key="1">
    <source>
        <dbReference type="SAM" id="MobiDB-lite"/>
    </source>
</evidence>
<accession>A0A517SA19</accession>
<dbReference type="Proteomes" id="UP000315700">
    <property type="component" value="Chromosome"/>
</dbReference>
<dbReference type="EMBL" id="CP036271">
    <property type="protein sequence ID" value="QDT52968.1"/>
    <property type="molecule type" value="Genomic_DNA"/>
</dbReference>
<reference evidence="3 4" key="1">
    <citation type="submission" date="2019-02" db="EMBL/GenBank/DDBJ databases">
        <title>Deep-cultivation of Planctomycetes and their phenomic and genomic characterization uncovers novel biology.</title>
        <authorList>
            <person name="Wiegand S."/>
            <person name="Jogler M."/>
            <person name="Boedeker C."/>
            <person name="Pinto D."/>
            <person name="Vollmers J."/>
            <person name="Rivas-Marin E."/>
            <person name="Kohn T."/>
            <person name="Peeters S.H."/>
            <person name="Heuer A."/>
            <person name="Rast P."/>
            <person name="Oberbeckmann S."/>
            <person name="Bunk B."/>
            <person name="Jeske O."/>
            <person name="Meyerdierks A."/>
            <person name="Storesund J.E."/>
            <person name="Kallscheuer N."/>
            <person name="Luecker S."/>
            <person name="Lage O.M."/>
            <person name="Pohl T."/>
            <person name="Merkel B.J."/>
            <person name="Hornburger P."/>
            <person name="Mueller R.-W."/>
            <person name="Bruemmer F."/>
            <person name="Labrenz M."/>
            <person name="Spormann A.M."/>
            <person name="Op den Camp H."/>
            <person name="Overmann J."/>
            <person name="Amann R."/>
            <person name="Jetten M.S.M."/>
            <person name="Mascher T."/>
            <person name="Medema M.H."/>
            <person name="Devos D.P."/>
            <person name="Kaster A.-K."/>
            <person name="Ovreas L."/>
            <person name="Rohde M."/>
            <person name="Galperin M.Y."/>
            <person name="Jogler C."/>
        </authorList>
    </citation>
    <scope>NUCLEOTIDE SEQUENCE [LARGE SCALE GENOMIC DNA]</scope>
    <source>
        <strain evidence="3 4">Pan44</strain>
    </source>
</reference>
<keyword evidence="2" id="KW-0732">Signal</keyword>
<proteinExistence type="predicted"/>
<feature type="chain" id="PRO_5021776262" evidence="2">
    <location>
        <begin position="40"/>
        <end position="432"/>
    </location>
</feature>
<protein>
    <submittedName>
        <fullName evidence="3">Uncharacterized protein</fullName>
    </submittedName>
</protein>
<organism evidence="3 4">
    <name type="scientific">Caulifigura coniformis</name>
    <dbReference type="NCBI Taxonomy" id="2527983"/>
    <lineage>
        <taxon>Bacteria</taxon>
        <taxon>Pseudomonadati</taxon>
        <taxon>Planctomycetota</taxon>
        <taxon>Planctomycetia</taxon>
        <taxon>Planctomycetales</taxon>
        <taxon>Planctomycetaceae</taxon>
        <taxon>Caulifigura</taxon>
    </lineage>
</organism>
<dbReference type="InParanoid" id="A0A517SA19"/>
<feature type="compositionally biased region" description="Basic and acidic residues" evidence="1">
    <location>
        <begin position="377"/>
        <end position="386"/>
    </location>
</feature>